<evidence type="ECO:0000313" key="2">
    <source>
        <dbReference type="Proteomes" id="UP000276133"/>
    </source>
</evidence>
<keyword evidence="2" id="KW-1185">Reference proteome</keyword>
<organism evidence="1 2">
    <name type="scientific">Brachionus plicatilis</name>
    <name type="common">Marine rotifer</name>
    <name type="synonym">Brachionus muelleri</name>
    <dbReference type="NCBI Taxonomy" id="10195"/>
    <lineage>
        <taxon>Eukaryota</taxon>
        <taxon>Metazoa</taxon>
        <taxon>Spiralia</taxon>
        <taxon>Gnathifera</taxon>
        <taxon>Rotifera</taxon>
        <taxon>Eurotatoria</taxon>
        <taxon>Monogononta</taxon>
        <taxon>Pseudotrocha</taxon>
        <taxon>Ploima</taxon>
        <taxon>Brachionidae</taxon>
        <taxon>Brachionus</taxon>
    </lineage>
</organism>
<dbReference type="Proteomes" id="UP000276133">
    <property type="component" value="Unassembled WGS sequence"/>
</dbReference>
<sequence length="108" mass="12562">MNAFFSIYFKGKINIELFYCVCISAMKLLNMEENIQNKLPNFIKKFLKNASKKNKKEKKKSALIFVVKKKLIRLNESNPLLRQSYLCTLNKLKFTYDGNVFPIGGLSD</sequence>
<gene>
    <name evidence="1" type="ORF">BpHYR1_019144</name>
</gene>
<protein>
    <submittedName>
        <fullName evidence="1">Uncharacterized protein</fullName>
    </submittedName>
</protein>
<dbReference type="AlphaFoldDB" id="A0A3M7PSN0"/>
<proteinExistence type="predicted"/>
<reference evidence="1 2" key="1">
    <citation type="journal article" date="2018" name="Sci. Rep.">
        <title>Genomic signatures of local adaptation to the degree of environmental predictability in rotifers.</title>
        <authorList>
            <person name="Franch-Gras L."/>
            <person name="Hahn C."/>
            <person name="Garcia-Roger E.M."/>
            <person name="Carmona M.J."/>
            <person name="Serra M."/>
            <person name="Gomez A."/>
        </authorList>
    </citation>
    <scope>NUCLEOTIDE SEQUENCE [LARGE SCALE GENOMIC DNA]</scope>
    <source>
        <strain evidence="1">HYR1</strain>
    </source>
</reference>
<evidence type="ECO:0000313" key="1">
    <source>
        <dbReference type="EMBL" id="RNA02033.1"/>
    </source>
</evidence>
<dbReference type="EMBL" id="REGN01009072">
    <property type="protein sequence ID" value="RNA02033.1"/>
    <property type="molecule type" value="Genomic_DNA"/>
</dbReference>
<accession>A0A3M7PSN0</accession>
<name>A0A3M7PSN0_BRAPC</name>
<comment type="caution">
    <text evidence="1">The sequence shown here is derived from an EMBL/GenBank/DDBJ whole genome shotgun (WGS) entry which is preliminary data.</text>
</comment>